<evidence type="ECO:0000256" key="1">
    <source>
        <dbReference type="ARBA" id="ARBA00022723"/>
    </source>
</evidence>
<dbReference type="SUPFAM" id="SSF57667">
    <property type="entry name" value="beta-beta-alpha zinc fingers"/>
    <property type="match status" value="1"/>
</dbReference>
<feature type="non-terminal residue" evidence="6">
    <location>
        <position position="105"/>
    </location>
</feature>
<dbReference type="PANTHER" id="PTHR23235">
    <property type="entry name" value="KRUEPPEL-LIKE TRANSCRIPTION FACTOR"/>
    <property type="match status" value="1"/>
</dbReference>
<keyword evidence="2 4" id="KW-0863">Zinc-finger</keyword>
<evidence type="ECO:0000313" key="7">
    <source>
        <dbReference type="Proteomes" id="UP001497623"/>
    </source>
</evidence>
<protein>
    <recommendedName>
        <fullName evidence="5">C2H2-type domain-containing protein</fullName>
    </recommendedName>
</protein>
<gene>
    <name evidence="6" type="ORF">MNOR_LOCUS13471</name>
</gene>
<evidence type="ECO:0000256" key="4">
    <source>
        <dbReference type="PROSITE-ProRule" id="PRU00042"/>
    </source>
</evidence>
<dbReference type="GO" id="GO:0000978">
    <property type="term" value="F:RNA polymerase II cis-regulatory region sequence-specific DNA binding"/>
    <property type="evidence" value="ECO:0007669"/>
    <property type="project" value="TreeGrafter"/>
</dbReference>
<evidence type="ECO:0000259" key="5">
    <source>
        <dbReference type="PROSITE" id="PS50157"/>
    </source>
</evidence>
<dbReference type="GO" id="GO:0008270">
    <property type="term" value="F:zinc ion binding"/>
    <property type="evidence" value="ECO:0007669"/>
    <property type="project" value="UniProtKB-KW"/>
</dbReference>
<dbReference type="PANTHER" id="PTHR23235:SF120">
    <property type="entry name" value="KRUPPEL-LIKE FACTOR 15"/>
    <property type="match status" value="1"/>
</dbReference>
<reference evidence="6 7" key="1">
    <citation type="submission" date="2024-05" db="EMBL/GenBank/DDBJ databases">
        <authorList>
            <person name="Wallberg A."/>
        </authorList>
    </citation>
    <scope>NUCLEOTIDE SEQUENCE [LARGE SCALE GENOMIC DNA]</scope>
</reference>
<dbReference type="Gene3D" id="3.30.160.60">
    <property type="entry name" value="Classic Zinc Finger"/>
    <property type="match status" value="2"/>
</dbReference>
<keyword evidence="3" id="KW-0862">Zinc</keyword>
<sequence>MSGGGGGVGIGGIFTQDLLPVSNWLTNKLVSNLYEGESRNAGRVHVCPVCFHKFESPYKLNRHLRIHTGERPFSCPHCPHRSSRKDALQHHVLAKHSNLANTQNC</sequence>
<keyword evidence="1" id="KW-0479">Metal-binding</keyword>
<dbReference type="GO" id="GO:0000981">
    <property type="term" value="F:DNA-binding transcription factor activity, RNA polymerase II-specific"/>
    <property type="evidence" value="ECO:0007669"/>
    <property type="project" value="TreeGrafter"/>
</dbReference>
<dbReference type="Pfam" id="PF00096">
    <property type="entry name" value="zf-C2H2"/>
    <property type="match status" value="2"/>
</dbReference>
<evidence type="ECO:0000256" key="2">
    <source>
        <dbReference type="ARBA" id="ARBA00022771"/>
    </source>
</evidence>
<evidence type="ECO:0000256" key="3">
    <source>
        <dbReference type="ARBA" id="ARBA00022833"/>
    </source>
</evidence>
<dbReference type="SMART" id="SM00355">
    <property type="entry name" value="ZnF_C2H2"/>
    <property type="match status" value="2"/>
</dbReference>
<feature type="domain" description="C2H2-type" evidence="5">
    <location>
        <begin position="45"/>
        <end position="72"/>
    </location>
</feature>
<dbReference type="Proteomes" id="UP001497623">
    <property type="component" value="Unassembled WGS sequence"/>
</dbReference>
<evidence type="ECO:0000313" key="6">
    <source>
        <dbReference type="EMBL" id="CAL4088143.1"/>
    </source>
</evidence>
<dbReference type="FunFam" id="3.30.160.60:FF:000446">
    <property type="entry name" value="Zinc finger protein"/>
    <property type="match status" value="1"/>
</dbReference>
<dbReference type="InterPro" id="IPR036236">
    <property type="entry name" value="Znf_C2H2_sf"/>
</dbReference>
<dbReference type="PROSITE" id="PS50157">
    <property type="entry name" value="ZINC_FINGER_C2H2_2"/>
    <property type="match status" value="1"/>
</dbReference>
<dbReference type="GO" id="GO:0005634">
    <property type="term" value="C:nucleus"/>
    <property type="evidence" value="ECO:0007669"/>
    <property type="project" value="UniProtKB-ARBA"/>
</dbReference>
<organism evidence="6 7">
    <name type="scientific">Meganyctiphanes norvegica</name>
    <name type="common">Northern krill</name>
    <name type="synonym">Thysanopoda norvegica</name>
    <dbReference type="NCBI Taxonomy" id="48144"/>
    <lineage>
        <taxon>Eukaryota</taxon>
        <taxon>Metazoa</taxon>
        <taxon>Ecdysozoa</taxon>
        <taxon>Arthropoda</taxon>
        <taxon>Crustacea</taxon>
        <taxon>Multicrustacea</taxon>
        <taxon>Malacostraca</taxon>
        <taxon>Eumalacostraca</taxon>
        <taxon>Eucarida</taxon>
        <taxon>Euphausiacea</taxon>
        <taxon>Euphausiidae</taxon>
        <taxon>Meganyctiphanes</taxon>
    </lineage>
</organism>
<dbReference type="PROSITE" id="PS00028">
    <property type="entry name" value="ZINC_FINGER_C2H2_1"/>
    <property type="match status" value="1"/>
</dbReference>
<accession>A0AAV2QLC0</accession>
<dbReference type="EMBL" id="CAXKWB010007728">
    <property type="protein sequence ID" value="CAL4088143.1"/>
    <property type="molecule type" value="Genomic_DNA"/>
</dbReference>
<dbReference type="AlphaFoldDB" id="A0AAV2QLC0"/>
<dbReference type="InterPro" id="IPR013087">
    <property type="entry name" value="Znf_C2H2_type"/>
</dbReference>
<proteinExistence type="predicted"/>
<name>A0AAV2QLC0_MEGNR</name>
<comment type="caution">
    <text evidence="6">The sequence shown here is derived from an EMBL/GenBank/DDBJ whole genome shotgun (WGS) entry which is preliminary data.</text>
</comment>
<keyword evidence="7" id="KW-1185">Reference proteome</keyword>